<dbReference type="EMBL" id="JBGNUJ010000006">
    <property type="protein sequence ID" value="KAL3959224.1"/>
    <property type="molecule type" value="Genomic_DNA"/>
</dbReference>
<evidence type="ECO:0000313" key="2">
    <source>
        <dbReference type="Proteomes" id="UP001638806"/>
    </source>
</evidence>
<evidence type="ECO:0000313" key="1">
    <source>
        <dbReference type="EMBL" id="KAL3959224.1"/>
    </source>
</evidence>
<sequence length="99" mass="10622">MSGEWRRAPQSSKPTTVKRPNHGDFPKNALFVPKRWLIASVPGLSSRSGARMGDSMPDGLIAAIVSQLGSEIQAFAGPQKSCKDLGFGLFRGTEILGHD</sequence>
<comment type="caution">
    <text evidence="1">The sequence shown here is derived from an EMBL/GenBank/DDBJ whole genome shotgun (WGS) entry which is preliminary data.</text>
</comment>
<accession>A0ACC4DSA2</accession>
<proteinExistence type="predicted"/>
<organism evidence="1 2">
    <name type="scientific">Purpureocillium lilacinum</name>
    <name type="common">Paecilomyces lilacinus</name>
    <dbReference type="NCBI Taxonomy" id="33203"/>
    <lineage>
        <taxon>Eukaryota</taxon>
        <taxon>Fungi</taxon>
        <taxon>Dikarya</taxon>
        <taxon>Ascomycota</taxon>
        <taxon>Pezizomycotina</taxon>
        <taxon>Sordariomycetes</taxon>
        <taxon>Hypocreomycetidae</taxon>
        <taxon>Hypocreales</taxon>
        <taxon>Ophiocordycipitaceae</taxon>
        <taxon>Purpureocillium</taxon>
    </lineage>
</organism>
<name>A0ACC4DSA2_PURLI</name>
<keyword evidence="2" id="KW-1185">Reference proteome</keyword>
<gene>
    <name evidence="1" type="ORF">ACCO45_007386</name>
</gene>
<protein>
    <submittedName>
        <fullName evidence="1">Uncharacterized protein</fullName>
    </submittedName>
</protein>
<reference evidence="1" key="1">
    <citation type="submission" date="2024-12" db="EMBL/GenBank/DDBJ databases">
        <title>Comparative genomics and development of molecular markers within Purpureocillium lilacinum and among Purpureocillium species.</title>
        <authorList>
            <person name="Yeh Z.-Y."/>
            <person name="Ni N.-T."/>
            <person name="Lo P.-H."/>
            <person name="Mushyakhwo K."/>
            <person name="Lin C.-F."/>
            <person name="Nai Y.-S."/>
        </authorList>
    </citation>
    <scope>NUCLEOTIDE SEQUENCE</scope>
    <source>
        <strain evidence="1">NCHU-NPUST-175</strain>
    </source>
</reference>
<dbReference type="Proteomes" id="UP001638806">
    <property type="component" value="Unassembled WGS sequence"/>
</dbReference>